<dbReference type="GO" id="GO:0005886">
    <property type="term" value="C:plasma membrane"/>
    <property type="evidence" value="ECO:0007669"/>
    <property type="project" value="UniProtKB-SubCell"/>
</dbReference>
<proteinExistence type="predicted"/>
<dbReference type="AlphaFoldDB" id="A0A7C9LDV6"/>
<dbReference type="PANTHER" id="PTHR21248:SF22">
    <property type="entry name" value="PHOSPHOLIPASE D"/>
    <property type="match status" value="1"/>
</dbReference>
<dbReference type="PROSITE" id="PS50035">
    <property type="entry name" value="PLD"/>
    <property type="match status" value="2"/>
</dbReference>
<comment type="caution">
    <text evidence="11">The sequence shown here is derived from an EMBL/GenBank/DDBJ whole genome shotgun (WGS) entry which is preliminary data.</text>
</comment>
<feature type="domain" description="PLD phosphodiesterase" evidence="10">
    <location>
        <begin position="192"/>
        <end position="219"/>
    </location>
</feature>
<dbReference type="InterPro" id="IPR001736">
    <property type="entry name" value="PLipase_D/transphosphatidylase"/>
</dbReference>
<feature type="domain" description="PLD phosphodiesterase" evidence="10">
    <location>
        <begin position="382"/>
        <end position="409"/>
    </location>
</feature>
<dbReference type="PANTHER" id="PTHR21248">
    <property type="entry name" value="CARDIOLIPIN SYNTHASE"/>
    <property type="match status" value="1"/>
</dbReference>
<keyword evidence="6 9" id="KW-1133">Transmembrane helix</keyword>
<protein>
    <recommendedName>
        <fullName evidence="8">Cardiolipin synthase</fullName>
        <ecNumber evidence="8">2.7.8.-</ecNumber>
    </recommendedName>
</protein>
<gene>
    <name evidence="11" type="primary">cls</name>
    <name evidence="11" type="ORF">F0475_06300</name>
</gene>
<dbReference type="GO" id="GO:0008808">
    <property type="term" value="F:cardiolipin synthase activity"/>
    <property type="evidence" value="ECO:0007669"/>
    <property type="project" value="UniProtKB-UniRule"/>
</dbReference>
<dbReference type="Proteomes" id="UP000482295">
    <property type="component" value="Unassembled WGS sequence"/>
</dbReference>
<dbReference type="NCBIfam" id="TIGR04265">
    <property type="entry name" value="bac_cardiolipin"/>
    <property type="match status" value="1"/>
</dbReference>
<dbReference type="InterPro" id="IPR022924">
    <property type="entry name" value="Cardiolipin_synthase"/>
</dbReference>
<evidence type="ECO:0000313" key="11">
    <source>
        <dbReference type="EMBL" id="MUL27916.1"/>
    </source>
</evidence>
<dbReference type="CDD" id="cd09112">
    <property type="entry name" value="PLDc_CLS_2"/>
    <property type="match status" value="1"/>
</dbReference>
<evidence type="ECO:0000313" key="12">
    <source>
        <dbReference type="Proteomes" id="UP000482295"/>
    </source>
</evidence>
<evidence type="ECO:0000256" key="8">
    <source>
        <dbReference type="NCBIfam" id="TIGR04265"/>
    </source>
</evidence>
<reference evidence="11 12" key="1">
    <citation type="submission" date="2019-09" db="EMBL/GenBank/DDBJ databases">
        <title>Prevotella A2879 sp. nov., isolated from an abscess of a patient.</title>
        <authorList>
            <person name="Buhl M."/>
            <person name="Oberhettinger P."/>
        </authorList>
    </citation>
    <scope>NUCLEOTIDE SEQUENCE [LARGE SCALE GENOMIC DNA]</scope>
    <source>
        <strain evidence="11 12">A2879</strain>
    </source>
</reference>
<organism evidence="11 12">
    <name type="scientific">Prevotella vespertina</name>
    <dbReference type="NCBI Taxonomy" id="2608404"/>
    <lineage>
        <taxon>Bacteria</taxon>
        <taxon>Pseudomonadati</taxon>
        <taxon>Bacteroidota</taxon>
        <taxon>Bacteroidia</taxon>
        <taxon>Bacteroidales</taxon>
        <taxon>Prevotellaceae</taxon>
        <taxon>Prevotella</taxon>
    </lineage>
</organism>
<dbReference type="Gene3D" id="3.30.870.10">
    <property type="entry name" value="Endonuclease Chain A"/>
    <property type="match status" value="2"/>
</dbReference>
<accession>A0A7C9LDV6</accession>
<evidence type="ECO:0000256" key="2">
    <source>
        <dbReference type="ARBA" id="ARBA00022475"/>
    </source>
</evidence>
<dbReference type="SUPFAM" id="SSF56024">
    <property type="entry name" value="Phospholipase D/nuclease"/>
    <property type="match status" value="2"/>
</dbReference>
<keyword evidence="7 9" id="KW-0472">Membrane</keyword>
<keyword evidence="12" id="KW-1185">Reference proteome</keyword>
<evidence type="ECO:0000256" key="3">
    <source>
        <dbReference type="ARBA" id="ARBA00022679"/>
    </source>
</evidence>
<dbReference type="GO" id="GO:0032049">
    <property type="term" value="P:cardiolipin biosynthetic process"/>
    <property type="evidence" value="ECO:0007669"/>
    <property type="project" value="UniProtKB-UniRule"/>
</dbReference>
<dbReference type="RefSeq" id="WP_155715931.1">
    <property type="nucleotide sequence ID" value="NZ_VVIQ01000005.1"/>
</dbReference>
<evidence type="ECO:0000256" key="7">
    <source>
        <dbReference type="ARBA" id="ARBA00023136"/>
    </source>
</evidence>
<evidence type="ECO:0000256" key="1">
    <source>
        <dbReference type="ARBA" id="ARBA00004236"/>
    </source>
</evidence>
<comment type="subcellular location">
    <subcellularLocation>
        <location evidence="1">Cell membrane</location>
    </subcellularLocation>
</comment>
<dbReference type="Pfam" id="PF13091">
    <property type="entry name" value="PLDc_2"/>
    <property type="match status" value="2"/>
</dbReference>
<dbReference type="InterPro" id="IPR025202">
    <property type="entry name" value="PLD-like_dom"/>
</dbReference>
<evidence type="ECO:0000259" key="10">
    <source>
        <dbReference type="PROSITE" id="PS50035"/>
    </source>
</evidence>
<name>A0A7C9LDV6_9BACT</name>
<feature type="transmembrane region" description="Helical" evidence="9">
    <location>
        <begin position="31"/>
        <end position="51"/>
    </location>
</feature>
<dbReference type="EC" id="2.7.8.-" evidence="8"/>
<keyword evidence="5" id="KW-0677">Repeat</keyword>
<evidence type="ECO:0000256" key="9">
    <source>
        <dbReference type="SAM" id="Phobius"/>
    </source>
</evidence>
<dbReference type="SMART" id="SM00155">
    <property type="entry name" value="PLDc"/>
    <property type="match status" value="2"/>
</dbReference>
<evidence type="ECO:0000256" key="4">
    <source>
        <dbReference type="ARBA" id="ARBA00022692"/>
    </source>
</evidence>
<evidence type="ECO:0000256" key="5">
    <source>
        <dbReference type="ARBA" id="ARBA00022737"/>
    </source>
</evidence>
<evidence type="ECO:0000256" key="6">
    <source>
        <dbReference type="ARBA" id="ARBA00022989"/>
    </source>
</evidence>
<keyword evidence="4 9" id="KW-0812">Transmembrane</keyword>
<sequence length="470" mass="54638">MYDLTPYILIELIPRKEYSYKKMTKRKQESYRKPIITCICTFIALLFPYHLTAKTFEYKGNGKELANKDGRADSMLVCQLRHKGISFSHNNSVTLLCTGQEKFDDLFKAIDQARSSIHLEYFNFRNDSINDELIRHLEKKVKQGVEVRAIFDGFGNASNNQPMKKSTLRAIRKKGIEIYEFKPIEFPWIHDIFNRDHRKIVIIDGKIAYTGGMNVADYYIKGTKVVGSWHDMHCRIEGDEVNTLQNIFLRMWYLVSTKQVHGAKYYRGISNADYIKGLKPDTCKSAGKKMVGIINREPQVSKDIIRYFYVNAINDAKDSIKIINPYFTLSPTLKKALRKAVKRGVKVEILLSVRSDIPLTPDCGFYNAHQLMKDGCTIWLYKAGFHHTKIITVDGQLCTVGSANLNSRSLRWDREENAVIVDKCTTHELDTLFENQKKDSFKLTEKLWKQWRTPWQRFRGWFAHLLSPFL</sequence>
<keyword evidence="2" id="KW-1003">Cell membrane</keyword>
<keyword evidence="3" id="KW-0808">Transferase</keyword>
<dbReference type="EMBL" id="VVIQ01000005">
    <property type="protein sequence ID" value="MUL27916.1"/>
    <property type="molecule type" value="Genomic_DNA"/>
</dbReference>
<dbReference type="CDD" id="cd09110">
    <property type="entry name" value="PLDc_CLS_1"/>
    <property type="match status" value="1"/>
</dbReference>